<dbReference type="Proteomes" id="UP000044602">
    <property type="component" value="Unassembled WGS sequence"/>
</dbReference>
<evidence type="ECO:0000256" key="1">
    <source>
        <dbReference type="SAM" id="MobiDB-lite"/>
    </source>
</evidence>
<dbReference type="AlphaFoldDB" id="A0A0G4M6B9"/>
<feature type="compositionally biased region" description="Polar residues" evidence="1">
    <location>
        <begin position="548"/>
        <end position="566"/>
    </location>
</feature>
<feature type="region of interest" description="Disordered" evidence="1">
    <location>
        <begin position="658"/>
        <end position="755"/>
    </location>
</feature>
<dbReference type="STRING" id="100787.A0A0G4M6B9"/>
<feature type="compositionally biased region" description="Polar residues" evidence="1">
    <location>
        <begin position="417"/>
        <end position="436"/>
    </location>
</feature>
<gene>
    <name evidence="2" type="ORF">BN1708_004967</name>
</gene>
<feature type="compositionally biased region" description="Polar residues" evidence="1">
    <location>
        <begin position="218"/>
        <end position="229"/>
    </location>
</feature>
<feature type="compositionally biased region" description="Polar residues" evidence="1">
    <location>
        <begin position="482"/>
        <end position="491"/>
    </location>
</feature>
<proteinExistence type="predicted"/>
<sequence length="778" mass="83661">MPREADRNGDDGQDASSASQSKRPSLRHRDASDYSQTSDHTRDSASSTREHHHRPKHHHHHHQKHVVGGGRLHARIPSSKALHKQQNTAHASKLNNQRRHHSPSPEREREREPEPECEHCSSQPAGHSQPASQPAMPREADRNGDDGQDASSASQSKRPSLRHRDASDYSQTSDHTRDSASSTREHHHRPKHHHHHQKHVVGGGRLHARIPSSKALHKQQNTAHASKLNNQRRHHSPSPEREREREREPEPERDRDRTERPTKPGHRRVQSEAKLSRDSSSSNLKSNTSAASLRRNRSHVEVAHKRTKSSDKLKRTASNPAVNKVKASTKSQVHFDLGSDGQEDEWVDASGSASPYLSRRGSMASGQGFAKPGSSAGTGSRPHTPADKASPPSPPSPPVMSTPDRQTLQHKEYLTSRLLQRTPSQGVVPPQITNDTAEPVSRNRSPDSFGRQSTLDDDSNSVNAAGSAGGDELTSRFVGAASSGNTRNSSFYHPDPSRPTSRRSDAAPDTPHRALSTTSSNRTPASGNSDVDDTSALAPRNARRNAPQSRVQQKLNLQRASSVIEPSSTSTHSSAHHHAGGMSTMGLGMGMSLGGPNTVGATPLVAVANPGHDGGTSRDPRVAKQLERTGMEYLSVRRYQNPVVRSLDRIAAAVQAAKKPQRIPHGRNGLMAASKPPALRPAGAGHARNVSLGAASATGTGSSHSRPVTPRAQSMRTLRSTGAGSSFDADGGGGGGTTTQLSGSSLVGGEDDDAAGEGLNALLRNLWEKNMNLSASQD</sequence>
<feature type="compositionally biased region" description="Basic residues" evidence="1">
    <location>
        <begin position="50"/>
        <end position="65"/>
    </location>
</feature>
<feature type="compositionally biased region" description="Basic and acidic residues" evidence="1">
    <location>
        <begin position="237"/>
        <end position="262"/>
    </location>
</feature>
<feature type="compositionally biased region" description="Polar residues" evidence="1">
    <location>
        <begin position="84"/>
        <end position="95"/>
    </location>
</feature>
<feature type="compositionally biased region" description="Polar residues" evidence="1">
    <location>
        <begin position="515"/>
        <end position="529"/>
    </location>
</feature>
<feature type="region of interest" description="Disordered" evidence="1">
    <location>
        <begin position="1"/>
        <end position="586"/>
    </location>
</feature>
<dbReference type="GO" id="GO:0031931">
    <property type="term" value="C:TORC1 complex"/>
    <property type="evidence" value="ECO:0007669"/>
    <property type="project" value="TreeGrafter"/>
</dbReference>
<protein>
    <submittedName>
        <fullName evidence="2">Uncharacterized protein</fullName>
    </submittedName>
</protein>
<name>A0A0G4M6B9_VERLO</name>
<feature type="compositionally biased region" description="Basic residues" evidence="1">
    <location>
        <begin position="185"/>
        <end position="199"/>
    </location>
</feature>
<feature type="compositionally biased region" description="Basic and acidic residues" evidence="1">
    <location>
        <begin position="103"/>
        <end position="119"/>
    </location>
</feature>
<keyword evidence="3" id="KW-1185">Reference proteome</keyword>
<evidence type="ECO:0000313" key="3">
    <source>
        <dbReference type="Proteomes" id="UP000044602"/>
    </source>
</evidence>
<feature type="compositionally biased region" description="Basic and acidic residues" evidence="1">
    <location>
        <begin position="502"/>
        <end position="512"/>
    </location>
</feature>
<organism evidence="2 3">
    <name type="scientific">Verticillium longisporum</name>
    <name type="common">Verticillium dahliae var. longisporum</name>
    <dbReference type="NCBI Taxonomy" id="100787"/>
    <lineage>
        <taxon>Eukaryota</taxon>
        <taxon>Fungi</taxon>
        <taxon>Dikarya</taxon>
        <taxon>Ascomycota</taxon>
        <taxon>Pezizomycotina</taxon>
        <taxon>Sordariomycetes</taxon>
        <taxon>Hypocreomycetidae</taxon>
        <taxon>Glomerellales</taxon>
        <taxon>Plectosphaerellaceae</taxon>
        <taxon>Verticillium</taxon>
    </lineage>
</organism>
<evidence type="ECO:0000313" key="2">
    <source>
        <dbReference type="EMBL" id="CRK29495.1"/>
    </source>
</evidence>
<dbReference type="PANTHER" id="PTHR22794">
    <property type="entry name" value="THAP DOMAIN PROTEIN 11"/>
    <property type="match status" value="1"/>
</dbReference>
<dbReference type="EMBL" id="CVQH01021195">
    <property type="protein sequence ID" value="CRK29495.1"/>
    <property type="molecule type" value="Genomic_DNA"/>
</dbReference>
<reference evidence="2 3" key="1">
    <citation type="submission" date="2015-05" db="EMBL/GenBank/DDBJ databases">
        <authorList>
            <person name="Wang D.B."/>
            <person name="Wang M."/>
        </authorList>
    </citation>
    <scope>NUCLEOTIDE SEQUENCE [LARGE SCALE GENOMIC DNA]</scope>
    <source>
        <strain evidence="2">VL1</strain>
    </source>
</reference>
<accession>A0A0G4M6B9</accession>
<feature type="compositionally biased region" description="Basic and acidic residues" evidence="1">
    <location>
        <begin position="1"/>
        <end position="10"/>
    </location>
</feature>
<feature type="compositionally biased region" description="Low complexity" evidence="1">
    <location>
        <begin position="693"/>
        <end position="703"/>
    </location>
</feature>
<dbReference type="GO" id="GO:0000329">
    <property type="term" value="C:fungal-type vacuole membrane"/>
    <property type="evidence" value="ECO:0007669"/>
    <property type="project" value="TreeGrafter"/>
</dbReference>
<feature type="compositionally biased region" description="Low complexity" evidence="1">
    <location>
        <begin position="720"/>
        <end position="729"/>
    </location>
</feature>
<feature type="compositionally biased region" description="Pro residues" evidence="1">
    <location>
        <begin position="391"/>
        <end position="400"/>
    </location>
</feature>
<feature type="compositionally biased region" description="Low complexity" evidence="1">
    <location>
        <begin position="738"/>
        <end position="748"/>
    </location>
</feature>
<feature type="compositionally biased region" description="Polar residues" evidence="1">
    <location>
        <begin position="123"/>
        <end position="132"/>
    </location>
</feature>
<feature type="compositionally biased region" description="Basic and acidic residues" evidence="1">
    <location>
        <begin position="298"/>
        <end position="314"/>
    </location>
</feature>
<feature type="compositionally biased region" description="Low complexity" evidence="1">
    <location>
        <begin position="538"/>
        <end position="547"/>
    </location>
</feature>
<feature type="compositionally biased region" description="Low complexity" evidence="1">
    <location>
        <begin position="278"/>
        <end position="293"/>
    </location>
</feature>
<dbReference type="PANTHER" id="PTHR22794:SF2">
    <property type="entry name" value="THAP DOMAIN-CONTAINING PROTEIN 11"/>
    <property type="match status" value="1"/>
</dbReference>
<feature type="compositionally biased region" description="Polar residues" evidence="1">
    <location>
        <begin position="316"/>
        <end position="332"/>
    </location>
</feature>